<evidence type="ECO:0000313" key="11">
    <source>
        <dbReference type="Proteomes" id="UP000621560"/>
    </source>
</evidence>
<feature type="transmembrane region" description="Helical" evidence="8">
    <location>
        <begin position="354"/>
        <end position="372"/>
    </location>
</feature>
<gene>
    <name evidence="10" type="ORF">IDH44_01760</name>
</gene>
<keyword evidence="4" id="KW-1003">Cell membrane</keyword>
<dbReference type="AlphaFoldDB" id="A0A927BQI3"/>
<feature type="transmembrane region" description="Helical" evidence="8">
    <location>
        <begin position="107"/>
        <end position="129"/>
    </location>
</feature>
<keyword evidence="6 8" id="KW-1133">Transmembrane helix</keyword>
<evidence type="ECO:0000256" key="3">
    <source>
        <dbReference type="ARBA" id="ARBA00022448"/>
    </source>
</evidence>
<protein>
    <submittedName>
        <fullName evidence="10">DHA2 family efflux MFS transporter permease subunit</fullName>
    </submittedName>
</protein>
<sequence>MSSADSLRPTGAFWTIIFAIFFGNFMATLSITTINIALPVFMDRFEAPLGTVQWMMSGFMLTTGAIAPVVGFLGDRISYKRLYVLALAGFTAASVLCMFAWNIHLLIAARILQGMFSGVIMPTTMTIIYQVLPKEKQALGIGLWSVSAMLAPAFGPTIGGWLEASYGWQALFAMNAPIGIAAMLAAMRFIPYYRLGGGVKLDLPAFLGVVVGTGSLLTAFSRSSDWGWASWQTLLLLGGGLGILVWFIVRTLRAQAPLLNLQLLRIPRYTCSLILNCTITISLYAGTFLIPIYMQNVQHSTTLHTGLVMLPGTLGMALVSVFVGKLYGRLGPFPLLLGGTLLMLLATWELSRLDLVTGTAFIATWIAVRYIGIAMSNMPVTNAAMSVVPSAYSGQASALLNWVRQGSSALSISIFSTILASRTAAHLQPVSGPAGDMTEGAARELGAIALGIQDVFLIGTVLVAAAIPLTFLLRKPAEAAAELPS</sequence>
<dbReference type="PANTHER" id="PTHR42718">
    <property type="entry name" value="MAJOR FACILITATOR SUPERFAMILY MULTIDRUG TRANSPORTER MFSC"/>
    <property type="match status" value="1"/>
</dbReference>
<accession>A0A927BQI3</accession>
<feature type="transmembrane region" description="Helical" evidence="8">
    <location>
        <begin position="330"/>
        <end position="348"/>
    </location>
</feature>
<comment type="subcellular location">
    <subcellularLocation>
        <location evidence="1">Cell membrane</location>
        <topology evidence="1">Multi-pass membrane protein</topology>
    </subcellularLocation>
</comment>
<dbReference type="Gene3D" id="1.20.1720.10">
    <property type="entry name" value="Multidrug resistance protein D"/>
    <property type="match status" value="1"/>
</dbReference>
<dbReference type="NCBIfam" id="TIGR00711">
    <property type="entry name" value="efflux_EmrB"/>
    <property type="match status" value="1"/>
</dbReference>
<feature type="transmembrane region" description="Helical" evidence="8">
    <location>
        <begin position="447"/>
        <end position="473"/>
    </location>
</feature>
<dbReference type="GO" id="GO:0005886">
    <property type="term" value="C:plasma membrane"/>
    <property type="evidence" value="ECO:0007669"/>
    <property type="project" value="UniProtKB-SubCell"/>
</dbReference>
<evidence type="ECO:0000256" key="8">
    <source>
        <dbReference type="SAM" id="Phobius"/>
    </source>
</evidence>
<dbReference type="RefSeq" id="WP_190914090.1">
    <property type="nucleotide sequence ID" value="NZ_JACXIZ010000006.1"/>
</dbReference>
<keyword evidence="11" id="KW-1185">Reference proteome</keyword>
<dbReference type="Gene3D" id="1.20.1250.20">
    <property type="entry name" value="MFS general substrate transporter like domains"/>
    <property type="match status" value="1"/>
</dbReference>
<feature type="transmembrane region" description="Helical" evidence="8">
    <location>
        <begin position="168"/>
        <end position="189"/>
    </location>
</feature>
<evidence type="ECO:0000313" key="10">
    <source>
        <dbReference type="EMBL" id="MBD2843905.1"/>
    </source>
</evidence>
<dbReference type="EMBL" id="JACXIZ010000006">
    <property type="protein sequence ID" value="MBD2843905.1"/>
    <property type="molecule type" value="Genomic_DNA"/>
</dbReference>
<evidence type="ECO:0000256" key="5">
    <source>
        <dbReference type="ARBA" id="ARBA00022692"/>
    </source>
</evidence>
<dbReference type="InterPro" id="IPR036259">
    <property type="entry name" value="MFS_trans_sf"/>
</dbReference>
<comment type="similarity">
    <text evidence="2">Belongs to the major facilitator superfamily. EmrB family.</text>
</comment>
<keyword evidence="7 8" id="KW-0472">Membrane</keyword>
<evidence type="ECO:0000256" key="4">
    <source>
        <dbReference type="ARBA" id="ARBA00022475"/>
    </source>
</evidence>
<dbReference type="InterPro" id="IPR004638">
    <property type="entry name" value="EmrB-like"/>
</dbReference>
<feature type="domain" description="Major facilitator superfamily (MFS) profile" evidence="9">
    <location>
        <begin position="16"/>
        <end position="478"/>
    </location>
</feature>
<evidence type="ECO:0000259" key="9">
    <source>
        <dbReference type="PROSITE" id="PS50850"/>
    </source>
</evidence>
<feature type="transmembrane region" description="Helical" evidence="8">
    <location>
        <begin position="82"/>
        <end position="101"/>
    </location>
</feature>
<dbReference type="PANTHER" id="PTHR42718:SF9">
    <property type="entry name" value="MAJOR FACILITATOR SUPERFAMILY MULTIDRUG TRANSPORTER MFSC"/>
    <property type="match status" value="1"/>
</dbReference>
<dbReference type="InterPro" id="IPR011701">
    <property type="entry name" value="MFS"/>
</dbReference>
<dbReference type="GO" id="GO:0022857">
    <property type="term" value="F:transmembrane transporter activity"/>
    <property type="evidence" value="ECO:0007669"/>
    <property type="project" value="InterPro"/>
</dbReference>
<evidence type="ECO:0000256" key="7">
    <source>
        <dbReference type="ARBA" id="ARBA00023136"/>
    </source>
</evidence>
<dbReference type="PROSITE" id="PS50850">
    <property type="entry name" value="MFS"/>
    <property type="match status" value="1"/>
</dbReference>
<evidence type="ECO:0000256" key="1">
    <source>
        <dbReference type="ARBA" id="ARBA00004651"/>
    </source>
</evidence>
<organism evidence="10 11">
    <name type="scientific">Paenibacillus sabuli</name>
    <dbReference type="NCBI Taxonomy" id="2772509"/>
    <lineage>
        <taxon>Bacteria</taxon>
        <taxon>Bacillati</taxon>
        <taxon>Bacillota</taxon>
        <taxon>Bacilli</taxon>
        <taxon>Bacillales</taxon>
        <taxon>Paenibacillaceae</taxon>
        <taxon>Paenibacillus</taxon>
    </lineage>
</organism>
<feature type="transmembrane region" description="Helical" evidence="8">
    <location>
        <begin position="306"/>
        <end position="323"/>
    </location>
</feature>
<feature type="transmembrane region" description="Helical" evidence="8">
    <location>
        <begin position="270"/>
        <end position="294"/>
    </location>
</feature>
<name>A0A927BQI3_9BACL</name>
<evidence type="ECO:0000256" key="2">
    <source>
        <dbReference type="ARBA" id="ARBA00008537"/>
    </source>
</evidence>
<feature type="transmembrane region" description="Helical" evidence="8">
    <location>
        <begin position="141"/>
        <end position="162"/>
    </location>
</feature>
<feature type="transmembrane region" description="Helical" evidence="8">
    <location>
        <begin position="226"/>
        <end position="249"/>
    </location>
</feature>
<keyword evidence="5 8" id="KW-0812">Transmembrane</keyword>
<feature type="transmembrane region" description="Helical" evidence="8">
    <location>
        <begin position="201"/>
        <end position="220"/>
    </location>
</feature>
<dbReference type="Proteomes" id="UP000621560">
    <property type="component" value="Unassembled WGS sequence"/>
</dbReference>
<proteinExistence type="inferred from homology"/>
<dbReference type="Pfam" id="PF07690">
    <property type="entry name" value="MFS_1"/>
    <property type="match status" value="1"/>
</dbReference>
<evidence type="ECO:0000256" key="6">
    <source>
        <dbReference type="ARBA" id="ARBA00022989"/>
    </source>
</evidence>
<dbReference type="InterPro" id="IPR020846">
    <property type="entry name" value="MFS_dom"/>
</dbReference>
<keyword evidence="3" id="KW-0813">Transport</keyword>
<reference evidence="10" key="1">
    <citation type="submission" date="2020-09" db="EMBL/GenBank/DDBJ databases">
        <title>A novel bacterium of genus Paenibacillus, isolated from South China Sea.</title>
        <authorList>
            <person name="Huang H."/>
            <person name="Mo K."/>
            <person name="Hu Y."/>
        </authorList>
    </citation>
    <scope>NUCLEOTIDE SEQUENCE</scope>
    <source>
        <strain evidence="10">IB182496</strain>
    </source>
</reference>
<feature type="transmembrane region" description="Helical" evidence="8">
    <location>
        <begin position="54"/>
        <end position="73"/>
    </location>
</feature>
<comment type="caution">
    <text evidence="10">The sequence shown here is derived from an EMBL/GenBank/DDBJ whole genome shotgun (WGS) entry which is preliminary data.</text>
</comment>
<dbReference type="SUPFAM" id="SSF103473">
    <property type="entry name" value="MFS general substrate transporter"/>
    <property type="match status" value="2"/>
</dbReference>
<feature type="transmembrane region" description="Helical" evidence="8">
    <location>
        <begin position="12"/>
        <end position="42"/>
    </location>
</feature>